<sequence length="297" mass="33848">MSRNNAYRGRFAPSPTGPLHFGSLVTAVGSYLEAKSHQGKWLVRIEDVDTPRVIKGAADDILRTLEAFGLYWDETVVYQSKRTAAYQETLDNLQQKDWLYPCTCSRQQIAAHGRPGQDGFIYPGTCRQTGINETDTSNHCFAWRIHTREQIIQFHDLLRGQLQLDLPNELGDFVLCRSDGIFTYQLAVAVDDAWQRVTHVVRGTDLLFSTFRQRYLQQLLGYVTPTYCHLPLALDSQGKKLSKRTHAFPVSAADPLPTLLAALAFLGQDVSNAPRDNIETFWQWARLHWQWDKIPLV</sequence>
<feature type="binding site" evidence="7">
    <location>
        <position position="202"/>
    </location>
    <ligand>
        <name>L-glutamate</name>
        <dbReference type="ChEBI" id="CHEBI:29985"/>
    </ligand>
</feature>
<organism evidence="10 11">
    <name type="scientific">Nitrosomonas mobilis</name>
    <dbReference type="NCBI Taxonomy" id="51642"/>
    <lineage>
        <taxon>Bacteria</taxon>
        <taxon>Pseudomonadati</taxon>
        <taxon>Pseudomonadota</taxon>
        <taxon>Betaproteobacteria</taxon>
        <taxon>Nitrosomonadales</taxon>
        <taxon>Nitrosomonadaceae</taxon>
        <taxon>Nitrosomonas</taxon>
    </lineage>
</organism>
<feature type="binding site" evidence="7">
    <location>
        <begin position="10"/>
        <end position="14"/>
    </location>
    <ligand>
        <name>L-glutamate</name>
        <dbReference type="ChEBI" id="CHEBI:29985"/>
    </ligand>
</feature>
<feature type="binding site" evidence="7">
    <location>
        <position position="243"/>
    </location>
    <ligand>
        <name>ATP</name>
        <dbReference type="ChEBI" id="CHEBI:30616"/>
    </ligand>
</feature>
<dbReference type="AlphaFoldDB" id="A0A1G5SG55"/>
<proteinExistence type="inferred from homology"/>
<evidence type="ECO:0000256" key="4">
    <source>
        <dbReference type="ARBA" id="ARBA00022833"/>
    </source>
</evidence>
<dbReference type="NCBIfam" id="TIGR03838">
    <property type="entry name" value="queuosine_YadB"/>
    <property type="match status" value="1"/>
</dbReference>
<dbReference type="NCBIfam" id="NF004315">
    <property type="entry name" value="PRK05710.1-4"/>
    <property type="match status" value="1"/>
</dbReference>
<keyword evidence="5 7" id="KW-0067">ATP-binding</keyword>
<comment type="similarity">
    <text evidence="7">Belongs to the class-I aminoacyl-tRNA synthetase family. GluQ subfamily.</text>
</comment>
<dbReference type="OrthoDB" id="9807503at2"/>
<dbReference type="InterPro" id="IPR020058">
    <property type="entry name" value="Glu/Gln-tRNA-synth_Ib_cat-dom"/>
</dbReference>
<evidence type="ECO:0000256" key="3">
    <source>
        <dbReference type="ARBA" id="ARBA00022741"/>
    </source>
</evidence>
<evidence type="ECO:0000313" key="10">
    <source>
        <dbReference type="EMBL" id="SCZ86108.1"/>
    </source>
</evidence>
<accession>A0A1G5SG55</accession>
<feature type="binding site" evidence="7">
    <location>
        <position position="126"/>
    </location>
    <ligand>
        <name>Zn(2+)</name>
        <dbReference type="ChEBI" id="CHEBI:29105"/>
    </ligand>
</feature>
<dbReference type="PANTHER" id="PTHR43311">
    <property type="entry name" value="GLUTAMATE--TRNA LIGASE"/>
    <property type="match status" value="1"/>
</dbReference>
<dbReference type="GO" id="GO:0006424">
    <property type="term" value="P:glutamyl-tRNA aminoacylation"/>
    <property type="evidence" value="ECO:0007669"/>
    <property type="project" value="InterPro"/>
</dbReference>
<keyword evidence="1 7" id="KW-0436">Ligase</keyword>
<dbReference type="NCBIfam" id="NF004314">
    <property type="entry name" value="PRK05710.1-3"/>
    <property type="match status" value="1"/>
</dbReference>
<protein>
    <recommendedName>
        <fullName evidence="7">Glutamyl-Q tRNA(Asp) synthetase</fullName>
        <shortName evidence="7">Glu-Q-RSs</shortName>
        <ecNumber evidence="7">6.1.1.-</ecNumber>
    </recommendedName>
</protein>
<feature type="binding site" evidence="7">
    <location>
        <position position="122"/>
    </location>
    <ligand>
        <name>Zn(2+)</name>
        <dbReference type="ChEBI" id="CHEBI:29105"/>
    </ligand>
</feature>
<dbReference type="InterPro" id="IPR000924">
    <property type="entry name" value="Glu/Gln-tRNA-synth"/>
</dbReference>
<feature type="binding site" evidence="7">
    <location>
        <position position="184"/>
    </location>
    <ligand>
        <name>L-glutamate</name>
        <dbReference type="ChEBI" id="CHEBI:29985"/>
    </ligand>
</feature>
<keyword evidence="2 7" id="KW-0479">Metal-binding</keyword>
<keyword evidence="8" id="KW-0648">Protein biosynthesis</keyword>
<dbReference type="FunFam" id="3.40.50.620:FF:000093">
    <property type="entry name" value="Glutamyl-Q tRNA(Asp) synthetase"/>
    <property type="match status" value="1"/>
</dbReference>
<keyword evidence="6 7" id="KW-0030">Aminoacyl-tRNA synthetase</keyword>
<dbReference type="InterPro" id="IPR049940">
    <property type="entry name" value="GluQ/Sye"/>
</dbReference>
<dbReference type="GO" id="GO:0005829">
    <property type="term" value="C:cytosol"/>
    <property type="evidence" value="ECO:0007669"/>
    <property type="project" value="TreeGrafter"/>
</dbReference>
<dbReference type="Pfam" id="PF00749">
    <property type="entry name" value="tRNA-synt_1c"/>
    <property type="match status" value="1"/>
</dbReference>
<keyword evidence="4 7" id="KW-0862">Zinc</keyword>
<dbReference type="GO" id="GO:0004818">
    <property type="term" value="F:glutamate-tRNA ligase activity"/>
    <property type="evidence" value="ECO:0007669"/>
    <property type="project" value="TreeGrafter"/>
</dbReference>
<dbReference type="Proteomes" id="UP000198729">
    <property type="component" value="Unassembled WGS sequence"/>
</dbReference>
<gene>
    <name evidence="7 10" type="primary">gluQ</name>
    <name evidence="10" type="ORF">NSMM_480110</name>
</gene>
<evidence type="ECO:0000256" key="6">
    <source>
        <dbReference type="ARBA" id="ARBA00023146"/>
    </source>
</evidence>
<evidence type="ECO:0000256" key="5">
    <source>
        <dbReference type="ARBA" id="ARBA00022840"/>
    </source>
</evidence>
<evidence type="ECO:0000256" key="2">
    <source>
        <dbReference type="ARBA" id="ARBA00022723"/>
    </source>
</evidence>
<reference evidence="10 11" key="1">
    <citation type="submission" date="2016-10" db="EMBL/GenBank/DDBJ databases">
        <authorList>
            <person name="de Groot N.N."/>
        </authorList>
    </citation>
    <scope>NUCLEOTIDE SEQUENCE [LARGE SCALE GENOMIC DNA]</scope>
    <source>
        <strain evidence="10">1</strain>
    </source>
</reference>
<dbReference type="EMBL" id="FMWO01000056">
    <property type="protein sequence ID" value="SCZ86108.1"/>
    <property type="molecule type" value="Genomic_DNA"/>
</dbReference>
<dbReference type="RefSeq" id="WP_090286922.1">
    <property type="nucleotide sequence ID" value="NZ_FMWO01000056.1"/>
</dbReference>
<keyword evidence="11" id="KW-1185">Reference proteome</keyword>
<evidence type="ECO:0000259" key="9">
    <source>
        <dbReference type="Pfam" id="PF00749"/>
    </source>
</evidence>
<dbReference type="GO" id="GO:0008270">
    <property type="term" value="F:zinc ion binding"/>
    <property type="evidence" value="ECO:0007669"/>
    <property type="project" value="UniProtKB-UniRule"/>
</dbReference>
<dbReference type="GO" id="GO:0006400">
    <property type="term" value="P:tRNA modification"/>
    <property type="evidence" value="ECO:0007669"/>
    <property type="project" value="InterPro"/>
</dbReference>
<dbReference type="PANTHER" id="PTHR43311:SF1">
    <property type="entry name" value="GLUTAMYL-Q TRNA(ASP) SYNTHETASE"/>
    <property type="match status" value="1"/>
</dbReference>
<dbReference type="PRINTS" id="PR00987">
    <property type="entry name" value="TRNASYNTHGLU"/>
</dbReference>
<evidence type="ECO:0000256" key="1">
    <source>
        <dbReference type="ARBA" id="ARBA00022598"/>
    </source>
</evidence>
<dbReference type="SUPFAM" id="SSF52374">
    <property type="entry name" value="Nucleotidylyl transferase"/>
    <property type="match status" value="1"/>
</dbReference>
<dbReference type="HAMAP" id="MF_01428">
    <property type="entry name" value="Glu_Q_tRNA_synth"/>
    <property type="match status" value="1"/>
</dbReference>
<comment type="cofactor">
    <cofactor evidence="7">
        <name>Zn(2+)</name>
        <dbReference type="ChEBI" id="CHEBI:29105"/>
    </cofactor>
    <text evidence="7">Binds 1 zinc ion per subunit.</text>
</comment>
<feature type="domain" description="Glutamyl/glutaminyl-tRNA synthetase class Ib catalytic" evidence="9">
    <location>
        <begin position="8"/>
        <end position="249"/>
    </location>
</feature>
<dbReference type="EC" id="6.1.1.-" evidence="7"/>
<name>A0A1G5SG55_9PROT</name>
<feature type="binding site" evidence="7">
    <location>
        <position position="46"/>
    </location>
    <ligand>
        <name>L-glutamate</name>
        <dbReference type="ChEBI" id="CHEBI:29985"/>
    </ligand>
</feature>
<evidence type="ECO:0000256" key="7">
    <source>
        <dbReference type="HAMAP-Rule" id="MF_01428"/>
    </source>
</evidence>
<dbReference type="STRING" id="51642.NSMM_480110"/>
<dbReference type="GO" id="GO:0005524">
    <property type="term" value="F:ATP binding"/>
    <property type="evidence" value="ECO:0007669"/>
    <property type="project" value="UniProtKB-KW"/>
</dbReference>
<feature type="binding site" evidence="7">
    <location>
        <position position="102"/>
    </location>
    <ligand>
        <name>Zn(2+)</name>
        <dbReference type="ChEBI" id="CHEBI:29105"/>
    </ligand>
</feature>
<dbReference type="Gene3D" id="3.40.50.620">
    <property type="entry name" value="HUPs"/>
    <property type="match status" value="1"/>
</dbReference>
<feature type="binding site" evidence="7">
    <location>
        <position position="104"/>
    </location>
    <ligand>
        <name>Zn(2+)</name>
        <dbReference type="ChEBI" id="CHEBI:29105"/>
    </ligand>
</feature>
<evidence type="ECO:0000256" key="8">
    <source>
        <dbReference type="RuleBase" id="RU363037"/>
    </source>
</evidence>
<dbReference type="InterPro" id="IPR014729">
    <property type="entry name" value="Rossmann-like_a/b/a_fold"/>
</dbReference>
<comment type="function">
    <text evidence="7">Catalyzes the tRNA-independent activation of glutamate in presence of ATP and the subsequent transfer of glutamate onto a tRNA(Asp). Glutamate is transferred on the 2-amino-5-(4,5-dihydroxy-2-cyclopenten-1-yl) moiety of the queuosine in the wobble position of the QUC anticodon.</text>
</comment>
<feature type="short sequence motif" description="'HIGH' region" evidence="7">
    <location>
        <begin position="13"/>
        <end position="23"/>
    </location>
</feature>
<feature type="short sequence motif" description="'KMSKS' region" evidence="7">
    <location>
        <begin position="240"/>
        <end position="244"/>
    </location>
</feature>
<evidence type="ECO:0000313" key="11">
    <source>
        <dbReference type="Proteomes" id="UP000198729"/>
    </source>
</evidence>
<keyword evidence="3 7" id="KW-0547">Nucleotide-binding</keyword>
<dbReference type="InterPro" id="IPR022380">
    <property type="entry name" value="Glu-Q_tRNA(Asp)_Synthase"/>
</dbReference>